<evidence type="ECO:0000256" key="1">
    <source>
        <dbReference type="ARBA" id="ARBA00023015"/>
    </source>
</evidence>
<dbReference type="PANTHER" id="PTHR30363">
    <property type="entry name" value="HTH-TYPE TRANSCRIPTIONAL REGULATOR SRLR-RELATED"/>
    <property type="match status" value="1"/>
</dbReference>
<keyword evidence="6" id="KW-1185">Reference proteome</keyword>
<dbReference type="EMBL" id="JABEZU010000005">
    <property type="protein sequence ID" value="NOV99000.1"/>
    <property type="molecule type" value="Genomic_DNA"/>
</dbReference>
<keyword evidence="2" id="KW-0238">DNA-binding</keyword>
<protein>
    <submittedName>
        <fullName evidence="5">DeoR/GlpR family transcriptional regulator of sugar metabolism</fullName>
    </submittedName>
</protein>
<dbReference type="PRINTS" id="PR00037">
    <property type="entry name" value="HTHLACR"/>
</dbReference>
<dbReference type="InterPro" id="IPR018356">
    <property type="entry name" value="Tscrpt_reg_HTH_DeoR_CS"/>
</dbReference>
<dbReference type="SMART" id="SM01134">
    <property type="entry name" value="DeoRC"/>
    <property type="match status" value="1"/>
</dbReference>
<evidence type="ECO:0000256" key="2">
    <source>
        <dbReference type="ARBA" id="ARBA00023125"/>
    </source>
</evidence>
<evidence type="ECO:0000256" key="3">
    <source>
        <dbReference type="ARBA" id="ARBA00023163"/>
    </source>
</evidence>
<keyword evidence="3" id="KW-0804">Transcription</keyword>
<dbReference type="PROSITE" id="PS51000">
    <property type="entry name" value="HTH_DEOR_2"/>
    <property type="match status" value="1"/>
</dbReference>
<organism evidence="5 6">
    <name type="scientific">Isoptericola halotolerans</name>
    <dbReference type="NCBI Taxonomy" id="300560"/>
    <lineage>
        <taxon>Bacteria</taxon>
        <taxon>Bacillati</taxon>
        <taxon>Actinomycetota</taxon>
        <taxon>Actinomycetes</taxon>
        <taxon>Micrococcales</taxon>
        <taxon>Promicromonosporaceae</taxon>
        <taxon>Isoptericola</taxon>
    </lineage>
</organism>
<dbReference type="Pfam" id="PF00455">
    <property type="entry name" value="DeoRC"/>
    <property type="match status" value="1"/>
</dbReference>
<keyword evidence="1" id="KW-0805">Transcription regulation</keyword>
<dbReference type="InterPro" id="IPR037171">
    <property type="entry name" value="NagB/RpiA_transferase-like"/>
</dbReference>
<dbReference type="InterPro" id="IPR036388">
    <property type="entry name" value="WH-like_DNA-bd_sf"/>
</dbReference>
<gene>
    <name evidence="5" type="ORF">HDG69_003602</name>
</gene>
<dbReference type="SMART" id="SM00420">
    <property type="entry name" value="HTH_DEOR"/>
    <property type="match status" value="1"/>
</dbReference>
<dbReference type="Gene3D" id="1.10.10.10">
    <property type="entry name" value="Winged helix-like DNA-binding domain superfamily/Winged helix DNA-binding domain"/>
    <property type="match status" value="1"/>
</dbReference>
<dbReference type="InterPro" id="IPR050313">
    <property type="entry name" value="Carb_Metab_HTH_regulators"/>
</dbReference>
<evidence type="ECO:0000259" key="4">
    <source>
        <dbReference type="PROSITE" id="PS51000"/>
    </source>
</evidence>
<dbReference type="RefSeq" id="WP_171785186.1">
    <property type="nucleotide sequence ID" value="NZ_BAAAML010000004.1"/>
</dbReference>
<sequence length="275" mass="28799">MAPSPTPDPGNGARRLPAGRKAELAEFVAQAGEVTVAQLAERFDVSADTIRRDLDALDADGVVVRTHGGAVSTSAVPRPDTGVEVRLRLRTAAKERIGVLAASLVRDGAALLINAGSTTLSLARALSDHRELTVATNNLRIAAEMSPSVYRDLYVLGGAIRPSAQATFGPVRFAAWSDGPEIDIRCDLAFIAVGAVSVTDGFSTSNVTEASMMSDMMDRAERVVVLADSSKFGRRLFATVAELDRADVLVTDADPPADLRDALTAAGVEVKVASA</sequence>
<reference evidence="5 6" key="1">
    <citation type="submission" date="2020-05" db="EMBL/GenBank/DDBJ databases">
        <title>Genomic Encyclopedia of Type Strains, Phase III (KMG-III): the genomes of soil and plant-associated and newly described type strains.</title>
        <authorList>
            <person name="Whitman W."/>
        </authorList>
    </citation>
    <scope>NUCLEOTIDE SEQUENCE [LARGE SCALE GENOMIC DNA]</scope>
    <source>
        <strain evidence="5 6">KCTC 19046</strain>
    </source>
</reference>
<dbReference type="SUPFAM" id="SSF46785">
    <property type="entry name" value="Winged helix' DNA-binding domain"/>
    <property type="match status" value="1"/>
</dbReference>
<feature type="domain" description="HTH deoR-type" evidence="4">
    <location>
        <begin position="17"/>
        <end position="72"/>
    </location>
</feature>
<dbReference type="Proteomes" id="UP000757540">
    <property type="component" value="Unassembled WGS sequence"/>
</dbReference>
<accession>A0ABX2A8H8</accession>
<dbReference type="SUPFAM" id="SSF100950">
    <property type="entry name" value="NagB/RpiA/CoA transferase-like"/>
    <property type="match status" value="1"/>
</dbReference>
<name>A0ABX2A8H8_9MICO</name>
<dbReference type="InterPro" id="IPR036390">
    <property type="entry name" value="WH_DNA-bd_sf"/>
</dbReference>
<dbReference type="InterPro" id="IPR014036">
    <property type="entry name" value="DeoR-like_C"/>
</dbReference>
<dbReference type="InterPro" id="IPR001034">
    <property type="entry name" value="DeoR_HTH"/>
</dbReference>
<dbReference type="PROSITE" id="PS00894">
    <property type="entry name" value="HTH_DEOR_1"/>
    <property type="match status" value="1"/>
</dbReference>
<dbReference type="Gene3D" id="3.30.750.70">
    <property type="entry name" value="4-hydroxybutyrate coenzyme like domains"/>
    <property type="match status" value="1"/>
</dbReference>
<comment type="caution">
    <text evidence="5">The sequence shown here is derived from an EMBL/GenBank/DDBJ whole genome shotgun (WGS) entry which is preliminary data.</text>
</comment>
<evidence type="ECO:0000313" key="5">
    <source>
        <dbReference type="EMBL" id="NOV99000.1"/>
    </source>
</evidence>
<evidence type="ECO:0000313" key="6">
    <source>
        <dbReference type="Proteomes" id="UP000757540"/>
    </source>
</evidence>
<dbReference type="PANTHER" id="PTHR30363:SF44">
    <property type="entry name" value="AGA OPERON TRANSCRIPTIONAL REPRESSOR-RELATED"/>
    <property type="match status" value="1"/>
</dbReference>
<dbReference type="Pfam" id="PF08220">
    <property type="entry name" value="HTH_DeoR"/>
    <property type="match status" value="1"/>
</dbReference>
<proteinExistence type="predicted"/>